<dbReference type="EMBL" id="DVLT01000001">
    <property type="protein sequence ID" value="HIU01653.1"/>
    <property type="molecule type" value="Genomic_DNA"/>
</dbReference>
<evidence type="ECO:0000259" key="2">
    <source>
        <dbReference type="PROSITE" id="PS50110"/>
    </source>
</evidence>
<reference evidence="4" key="2">
    <citation type="journal article" date="2021" name="PeerJ">
        <title>Extensive microbial diversity within the chicken gut microbiome revealed by metagenomics and culture.</title>
        <authorList>
            <person name="Gilroy R."/>
            <person name="Ravi A."/>
            <person name="Getino M."/>
            <person name="Pursley I."/>
            <person name="Horton D.L."/>
            <person name="Alikhan N.F."/>
            <person name="Baker D."/>
            <person name="Gharbi K."/>
            <person name="Hall N."/>
            <person name="Watson M."/>
            <person name="Adriaenssens E.M."/>
            <person name="Foster-Nyarko E."/>
            <person name="Jarju S."/>
            <person name="Secka A."/>
            <person name="Antonio M."/>
            <person name="Oren A."/>
            <person name="Chaudhuri R.R."/>
            <person name="La Ragione R."/>
            <person name="Hildebrand F."/>
            <person name="Pallen M.J."/>
        </authorList>
    </citation>
    <scope>NUCLEOTIDE SEQUENCE</scope>
    <source>
        <strain evidence="4">CHK187-14744</strain>
    </source>
</reference>
<evidence type="ECO:0000256" key="1">
    <source>
        <dbReference type="PROSITE-ProRule" id="PRU00169"/>
    </source>
</evidence>
<evidence type="ECO:0000313" key="4">
    <source>
        <dbReference type="EMBL" id="HIU01653.1"/>
    </source>
</evidence>
<dbReference type="PROSITE" id="PS50110">
    <property type="entry name" value="RESPONSE_REGULATORY"/>
    <property type="match status" value="1"/>
</dbReference>
<name>A0A9D1KVT6_9FIRM</name>
<protein>
    <submittedName>
        <fullName evidence="4">Response regulator transcription factor</fullName>
    </submittedName>
</protein>
<feature type="domain" description="HTH LytTR-type" evidence="3">
    <location>
        <begin position="133"/>
        <end position="232"/>
    </location>
</feature>
<reference evidence="4" key="1">
    <citation type="submission" date="2020-10" db="EMBL/GenBank/DDBJ databases">
        <authorList>
            <person name="Gilroy R."/>
        </authorList>
    </citation>
    <scope>NUCLEOTIDE SEQUENCE</scope>
    <source>
        <strain evidence="4">CHK187-14744</strain>
    </source>
</reference>
<dbReference type="Pfam" id="PF04397">
    <property type="entry name" value="LytTR"/>
    <property type="match status" value="1"/>
</dbReference>
<feature type="domain" description="Response regulatory" evidence="2">
    <location>
        <begin position="3"/>
        <end position="122"/>
    </location>
</feature>
<organism evidence="4 5">
    <name type="scientific">Candidatus Onthocola gallistercoris</name>
    <dbReference type="NCBI Taxonomy" id="2840876"/>
    <lineage>
        <taxon>Bacteria</taxon>
        <taxon>Bacillati</taxon>
        <taxon>Bacillota</taxon>
        <taxon>Bacilli</taxon>
        <taxon>Candidatus Onthocola</taxon>
    </lineage>
</organism>
<dbReference type="CDD" id="cd00156">
    <property type="entry name" value="REC"/>
    <property type="match status" value="1"/>
</dbReference>
<dbReference type="SUPFAM" id="SSF52172">
    <property type="entry name" value="CheY-like"/>
    <property type="match status" value="1"/>
</dbReference>
<evidence type="ECO:0000313" key="5">
    <source>
        <dbReference type="Proteomes" id="UP000824164"/>
    </source>
</evidence>
<accession>A0A9D1KVT6</accession>
<dbReference type="SMART" id="SM00448">
    <property type="entry name" value="REC"/>
    <property type="match status" value="1"/>
</dbReference>
<dbReference type="Gene3D" id="2.40.50.1020">
    <property type="entry name" value="LytTr DNA-binding domain"/>
    <property type="match status" value="1"/>
</dbReference>
<dbReference type="Pfam" id="PF00072">
    <property type="entry name" value="Response_reg"/>
    <property type="match status" value="1"/>
</dbReference>
<dbReference type="PANTHER" id="PTHR37299">
    <property type="entry name" value="TRANSCRIPTIONAL REGULATOR-RELATED"/>
    <property type="match status" value="1"/>
</dbReference>
<dbReference type="AlphaFoldDB" id="A0A9D1KVT6"/>
<dbReference type="GO" id="GO:0000156">
    <property type="term" value="F:phosphorelay response regulator activity"/>
    <property type="evidence" value="ECO:0007669"/>
    <property type="project" value="InterPro"/>
</dbReference>
<comment type="caution">
    <text evidence="1">Lacks conserved residue(s) required for the propagation of feature annotation.</text>
</comment>
<evidence type="ECO:0000259" key="3">
    <source>
        <dbReference type="PROSITE" id="PS50930"/>
    </source>
</evidence>
<dbReference type="SMART" id="SM00850">
    <property type="entry name" value="LytTR"/>
    <property type="match status" value="1"/>
</dbReference>
<dbReference type="Gene3D" id="3.40.50.2300">
    <property type="match status" value="1"/>
</dbReference>
<dbReference type="PANTHER" id="PTHR37299:SF1">
    <property type="entry name" value="STAGE 0 SPORULATION PROTEIN A HOMOLOG"/>
    <property type="match status" value="1"/>
</dbReference>
<dbReference type="InterPro" id="IPR007492">
    <property type="entry name" value="LytTR_DNA-bd_dom"/>
</dbReference>
<gene>
    <name evidence="4" type="ORF">IAB63_00175</name>
</gene>
<dbReference type="GO" id="GO:0003677">
    <property type="term" value="F:DNA binding"/>
    <property type="evidence" value="ECO:0007669"/>
    <property type="project" value="InterPro"/>
</dbReference>
<dbReference type="InterPro" id="IPR011006">
    <property type="entry name" value="CheY-like_superfamily"/>
</dbReference>
<dbReference type="InterPro" id="IPR001789">
    <property type="entry name" value="Sig_transdc_resp-reg_receiver"/>
</dbReference>
<dbReference type="Proteomes" id="UP000824164">
    <property type="component" value="Unassembled WGS sequence"/>
</dbReference>
<sequence>MLQIAVCDPNISHRKTFCDILSKLLFDSGDYHLTCFSSGRKLLALEKQTSLFHLVFLEIHFPDGMSGLETAGQLRYLSPDTDIIFLTDAAEYVTEGYRYHAFDFLIKPVSLARLQDVIGRYLNERWKRPADFLNVTVQRCSIQLPLSHIFYLESFRRKIIAHMWEETTEFYEKLDHLEELLADSGFIRCHQSYLVNSRHLRQLGGSTVLLSDGTSLPVSRTHYKHLKNILTIQHTGGY</sequence>
<comment type="caution">
    <text evidence="4">The sequence shown here is derived from an EMBL/GenBank/DDBJ whole genome shotgun (WGS) entry which is preliminary data.</text>
</comment>
<dbReference type="InterPro" id="IPR046947">
    <property type="entry name" value="LytR-like"/>
</dbReference>
<dbReference type="PROSITE" id="PS50930">
    <property type="entry name" value="HTH_LYTTR"/>
    <property type="match status" value="1"/>
</dbReference>
<proteinExistence type="predicted"/>